<evidence type="ECO:0000313" key="8">
    <source>
        <dbReference type="Proteomes" id="UP000283701"/>
    </source>
</evidence>
<dbReference type="AlphaFoldDB" id="A0A3R6GU08"/>
<sequence length="157" mass="17582">MAIHYPDGGTERFIRDGAGNRIKHILPEQYDPATDDGAGYGYTYDAEDRLTRVTGPSGEVVAAYVYDRMGNCIERKDALGGCHYYAYELRGKRIRELHPLGEGGQPQEARGPQPYQRTDYRYDKNGNRIQEIRYGGSYTKEGAALTGRKGPDPDLCL</sequence>
<evidence type="ECO:0000313" key="4">
    <source>
        <dbReference type="EMBL" id="RHA82203.1"/>
    </source>
</evidence>
<dbReference type="EMBL" id="QRUN01000058">
    <property type="protein sequence ID" value="RGR63600.1"/>
    <property type="molecule type" value="Genomic_DNA"/>
</dbReference>
<dbReference type="InterPro" id="IPR031325">
    <property type="entry name" value="RHS_repeat"/>
</dbReference>
<dbReference type="Proteomes" id="UP000283492">
    <property type="component" value="Unassembled WGS sequence"/>
</dbReference>
<evidence type="ECO:0008006" key="12">
    <source>
        <dbReference type="Google" id="ProtNLM"/>
    </source>
</evidence>
<protein>
    <recommendedName>
        <fullName evidence="12">RHS repeat protein</fullName>
    </recommendedName>
</protein>
<evidence type="ECO:0000313" key="9">
    <source>
        <dbReference type="Proteomes" id="UP000283738"/>
    </source>
</evidence>
<feature type="region of interest" description="Disordered" evidence="1">
    <location>
        <begin position="98"/>
        <end position="126"/>
    </location>
</feature>
<dbReference type="EMBL" id="QSFX01000063">
    <property type="protein sequence ID" value="RHA82203.1"/>
    <property type="molecule type" value="Genomic_DNA"/>
</dbReference>
<name>A0A3R6GU08_9FIRM</name>
<evidence type="ECO:0000313" key="5">
    <source>
        <dbReference type="EMBL" id="RHE89718.1"/>
    </source>
</evidence>
<dbReference type="Gene3D" id="2.180.10.10">
    <property type="entry name" value="RHS repeat-associated core"/>
    <property type="match status" value="1"/>
</dbReference>
<evidence type="ECO:0000256" key="1">
    <source>
        <dbReference type="SAM" id="MobiDB-lite"/>
    </source>
</evidence>
<dbReference type="EMBL" id="QSKW01000060">
    <property type="protein sequence ID" value="RHE89718.1"/>
    <property type="molecule type" value="Genomic_DNA"/>
</dbReference>
<gene>
    <name evidence="6" type="ORF">DW654_17595</name>
    <name evidence="5" type="ORF">DW707_17995</name>
    <name evidence="4" type="ORF">DW914_18710</name>
    <name evidence="3" type="ORF">DWY29_16975</name>
    <name evidence="2" type="ORF">DWY96_17170</name>
</gene>
<accession>A0A3R6GU08</accession>
<reference evidence="7 8" key="1">
    <citation type="submission" date="2018-08" db="EMBL/GenBank/DDBJ databases">
        <title>A genome reference for cultivated species of the human gut microbiota.</title>
        <authorList>
            <person name="Zou Y."/>
            <person name="Xue W."/>
            <person name="Luo G."/>
        </authorList>
    </citation>
    <scope>NUCLEOTIDE SEQUENCE [LARGE SCALE GENOMIC DNA]</scope>
    <source>
        <strain evidence="3 10">AF24-4</strain>
        <strain evidence="2 9">AF28-15</strain>
        <strain evidence="6 8">AM23-23AC</strain>
        <strain evidence="5 11">AM27-11</strain>
        <strain evidence="4 7">AM42-1AC</strain>
    </source>
</reference>
<evidence type="ECO:0000313" key="11">
    <source>
        <dbReference type="Proteomes" id="UP000286271"/>
    </source>
</evidence>
<dbReference type="NCBIfam" id="TIGR01643">
    <property type="entry name" value="YD_repeat_2x"/>
    <property type="match status" value="1"/>
</dbReference>
<dbReference type="Proteomes" id="UP000283738">
    <property type="component" value="Unassembled WGS sequence"/>
</dbReference>
<dbReference type="Proteomes" id="UP000285820">
    <property type="component" value="Unassembled WGS sequence"/>
</dbReference>
<dbReference type="EMBL" id="QRHP01000050">
    <property type="protein sequence ID" value="RHF79618.1"/>
    <property type="molecule type" value="Genomic_DNA"/>
</dbReference>
<evidence type="ECO:0000313" key="10">
    <source>
        <dbReference type="Proteomes" id="UP000285820"/>
    </source>
</evidence>
<evidence type="ECO:0000313" key="6">
    <source>
        <dbReference type="EMBL" id="RHF79618.1"/>
    </source>
</evidence>
<dbReference type="InterPro" id="IPR006530">
    <property type="entry name" value="YD"/>
</dbReference>
<organism evidence="4 7">
    <name type="scientific">Roseburia inulinivorans</name>
    <dbReference type="NCBI Taxonomy" id="360807"/>
    <lineage>
        <taxon>Bacteria</taxon>
        <taxon>Bacillati</taxon>
        <taxon>Bacillota</taxon>
        <taxon>Clostridia</taxon>
        <taxon>Lachnospirales</taxon>
        <taxon>Lachnospiraceae</taxon>
        <taxon>Roseburia</taxon>
    </lineage>
</organism>
<evidence type="ECO:0000313" key="3">
    <source>
        <dbReference type="EMBL" id="RGR63600.1"/>
    </source>
</evidence>
<proteinExistence type="predicted"/>
<dbReference type="Proteomes" id="UP000283701">
    <property type="component" value="Unassembled WGS sequence"/>
</dbReference>
<evidence type="ECO:0000313" key="7">
    <source>
        <dbReference type="Proteomes" id="UP000283492"/>
    </source>
</evidence>
<dbReference type="EMBL" id="QRTF01000068">
    <property type="protein sequence ID" value="RGQ42800.1"/>
    <property type="molecule type" value="Genomic_DNA"/>
</dbReference>
<dbReference type="RefSeq" id="WP_118112164.1">
    <property type="nucleotide sequence ID" value="NZ_CABJFX010000063.1"/>
</dbReference>
<evidence type="ECO:0000313" key="2">
    <source>
        <dbReference type="EMBL" id="RGQ42800.1"/>
    </source>
</evidence>
<dbReference type="Pfam" id="PF05593">
    <property type="entry name" value="RHS_repeat"/>
    <property type="match status" value="1"/>
</dbReference>
<dbReference type="Proteomes" id="UP000286271">
    <property type="component" value="Unassembled WGS sequence"/>
</dbReference>
<comment type="caution">
    <text evidence="4">The sequence shown here is derived from an EMBL/GenBank/DDBJ whole genome shotgun (WGS) entry which is preliminary data.</text>
</comment>